<dbReference type="Pfam" id="PF20150">
    <property type="entry name" value="2EXR"/>
    <property type="match status" value="1"/>
</dbReference>
<evidence type="ECO:0000259" key="1">
    <source>
        <dbReference type="Pfam" id="PF20150"/>
    </source>
</evidence>
<comment type="caution">
    <text evidence="2">The sequence shown here is derived from an EMBL/GenBank/DDBJ whole genome shotgun (WGS) entry which is preliminary data.</text>
</comment>
<dbReference type="PANTHER" id="PTHR35910">
    <property type="entry name" value="2EXR DOMAIN-CONTAINING PROTEIN"/>
    <property type="match status" value="1"/>
</dbReference>
<evidence type="ECO:0000313" key="2">
    <source>
        <dbReference type="EMBL" id="OAA76421.1"/>
    </source>
</evidence>
<organism evidence="2 3">
    <name type="scientific">Akanthomyces lecanii RCEF 1005</name>
    <dbReference type="NCBI Taxonomy" id="1081108"/>
    <lineage>
        <taxon>Eukaryota</taxon>
        <taxon>Fungi</taxon>
        <taxon>Dikarya</taxon>
        <taxon>Ascomycota</taxon>
        <taxon>Pezizomycotina</taxon>
        <taxon>Sordariomycetes</taxon>
        <taxon>Hypocreomycetidae</taxon>
        <taxon>Hypocreales</taxon>
        <taxon>Cordycipitaceae</taxon>
        <taxon>Akanthomyces</taxon>
        <taxon>Cordyceps confragosa</taxon>
    </lineage>
</organism>
<dbReference type="PANTHER" id="PTHR35910:SF6">
    <property type="entry name" value="2EXR DOMAIN-CONTAINING PROTEIN"/>
    <property type="match status" value="1"/>
</dbReference>
<dbReference type="OrthoDB" id="3557569at2759"/>
<name>A0A168GFH9_CORDF</name>
<dbReference type="AlphaFoldDB" id="A0A168GFH9"/>
<gene>
    <name evidence="2" type="ORF">LEL_06105</name>
</gene>
<accession>A0A168GFH9</accession>
<sequence>MPSDEMELDLPASFSLFSELPPEIRLRIWHYSLPGPRIVPIRCGVDQLAPGSLRSLAAATGCTTTTPNPTNLHICAESRAEAIKSYRRCFGFAYRPGHIYFNPSRDVLYFGPRKGYMNTEAQFRTCMTMCNSSELAAVRRVAVSDAIFWIDDTYRSMTAASITMDVLRIIDQRLPNLEELVFVPREEDEACRYDLDETLQRMHDQIDTAVNTLAQQNIVYRVPAWHISCLETLHNAAG</sequence>
<proteinExistence type="predicted"/>
<protein>
    <recommendedName>
        <fullName evidence="1">2EXR domain-containing protein</fullName>
    </recommendedName>
</protein>
<dbReference type="Proteomes" id="UP000076881">
    <property type="component" value="Unassembled WGS sequence"/>
</dbReference>
<feature type="domain" description="2EXR" evidence="1">
    <location>
        <begin position="14"/>
        <end position="108"/>
    </location>
</feature>
<keyword evidence="3" id="KW-1185">Reference proteome</keyword>
<dbReference type="InterPro" id="IPR045518">
    <property type="entry name" value="2EXR"/>
</dbReference>
<reference evidence="2 3" key="1">
    <citation type="journal article" date="2016" name="Genome Biol. Evol.">
        <title>Divergent and convergent evolution of fungal pathogenicity.</title>
        <authorList>
            <person name="Shang Y."/>
            <person name="Xiao G."/>
            <person name="Zheng P."/>
            <person name="Cen K."/>
            <person name="Zhan S."/>
            <person name="Wang C."/>
        </authorList>
    </citation>
    <scope>NUCLEOTIDE SEQUENCE [LARGE SCALE GENOMIC DNA]</scope>
    <source>
        <strain evidence="2 3">RCEF 1005</strain>
    </source>
</reference>
<evidence type="ECO:0000313" key="3">
    <source>
        <dbReference type="Proteomes" id="UP000076881"/>
    </source>
</evidence>
<dbReference type="EMBL" id="AZHF01000004">
    <property type="protein sequence ID" value="OAA76421.1"/>
    <property type="molecule type" value="Genomic_DNA"/>
</dbReference>